<keyword evidence="6" id="KW-1185">Reference proteome</keyword>
<dbReference type="InterPro" id="IPR029032">
    <property type="entry name" value="AhpD-like"/>
</dbReference>
<comment type="subcellular location">
    <subcellularLocation>
        <location evidence="1">Cytoplasm</location>
    </subcellularLocation>
</comment>
<dbReference type="GO" id="GO:0016684">
    <property type="term" value="F:oxidoreductase activity, acting on peroxide as acceptor"/>
    <property type="evidence" value="ECO:0007669"/>
    <property type="project" value="TreeGrafter"/>
</dbReference>
<gene>
    <name evidence="5" type="primary">SESN1</name>
    <name evidence="5" type="ORF">TWF694_009427</name>
</gene>
<evidence type="ECO:0000256" key="1">
    <source>
        <dbReference type="ARBA" id="ARBA00004496"/>
    </source>
</evidence>
<feature type="region of interest" description="Disordered" evidence="4">
    <location>
        <begin position="830"/>
        <end position="852"/>
    </location>
</feature>
<dbReference type="GO" id="GO:1990253">
    <property type="term" value="P:cellular response to leucine starvation"/>
    <property type="evidence" value="ECO:0007669"/>
    <property type="project" value="TreeGrafter"/>
</dbReference>
<dbReference type="Proteomes" id="UP001365542">
    <property type="component" value="Unassembled WGS sequence"/>
</dbReference>
<feature type="region of interest" description="Disordered" evidence="4">
    <location>
        <begin position="264"/>
        <end position="386"/>
    </location>
</feature>
<dbReference type="GO" id="GO:0070728">
    <property type="term" value="F:L-leucine binding"/>
    <property type="evidence" value="ECO:0007669"/>
    <property type="project" value="TreeGrafter"/>
</dbReference>
<evidence type="ECO:0000256" key="4">
    <source>
        <dbReference type="SAM" id="MobiDB-lite"/>
    </source>
</evidence>
<dbReference type="GO" id="GO:0005634">
    <property type="term" value="C:nucleus"/>
    <property type="evidence" value="ECO:0007669"/>
    <property type="project" value="InterPro"/>
</dbReference>
<keyword evidence="3" id="KW-0963">Cytoplasm</keyword>
<feature type="compositionally biased region" description="Polar residues" evidence="4">
    <location>
        <begin position="286"/>
        <end position="297"/>
    </location>
</feature>
<evidence type="ECO:0000313" key="6">
    <source>
        <dbReference type="Proteomes" id="UP001365542"/>
    </source>
</evidence>
<feature type="region of interest" description="Disordered" evidence="4">
    <location>
        <begin position="585"/>
        <end position="666"/>
    </location>
</feature>
<sequence>MYKPSDYEDVTETPSCSFARNLLFSALYREDRQTRLALLGAIGSLVEEWTRYYLRHTRDAHPGYPTHIGGFRPLHYGQVLNESPRTSFISARSLKRESSSKLGFEFDDVFDDLDGDSDPRIISASRSPIDVPLTPTYDSGFADDTEERAEFIPPTFTISYNTFVLGFFENVLGSDDRIRLEDLKDEVLTVHEMKKNLDNYYLTLLRLSMDCPHKDVRVNCRFVLQRVTNSGIQLVEPVNTSPSRLIPLHETIGLNKFSSIMRTDSSSINEGQENSDDEDEVPISPINESAVSGTGSITIPGRSFHTFHGRSRSRGRGVNNSMSYRGNRRYDRSFGFIGSNSDRGTPLSPPSGNDIFNQPAAVRERRIRKHSSSQGSSQGGAPSKPASHEVHAFHKAAWISHGRVTNMNKILSFYPDFAKANMATVDGLISRSGSALSRTWKLYIGILAAAEHKCQYYISLLSRYFLDYGGNKTWLRGLEYAPRKLQRLAKLNTLLAHQPWRLVHQDVQELIKGTNSPADEPSDNWSTSEVVLAMCILSYYHAQSGFALACGLVPEVDLPGGTIGSIKNAGLSIIPYLTISTRLPKDADKENNSSDMKRLEVPRTPSPGISLLTRKRQQMSMSGNEEGSSGSPDKWLKTPTGSIPASSDASPLAQTFRNGGGGEQQGRYLKLQKRRKSFEDCVTAEDAPPPALGTSLSAPGSYIPVSSISQYPLGAGREFFLSPSSSTSSLVEASAKSLNEQVPINVFSEDNTRFLQSASKTGIAGVTDGGFHEEFNLNSEEYSFLPMEEFDWERHACEIIGEYVEGLEDVLDNHFTSVKKITEEMIDDDVSQQQHNQHHQQPHTPGSGRASRVGSIVGIPPAEYGIFDAETTIPHLHQGESFYTPNSRLQSPIETFHHPPPSTLPLDPSIQGKDGVAGGQPGVGSNGVVDVKPLREAVWFYSLRLLGIQKDDYSYSHIKFYLRKGARVFLRRICEQPELVSMRDWKGVGMGLKSEDVVLMALLATQARFMGELLYGIKAVCEYRESRY</sequence>
<dbReference type="Pfam" id="PF04636">
    <property type="entry name" value="PA26"/>
    <property type="match status" value="2"/>
</dbReference>
<comment type="similarity">
    <text evidence="2">Belongs to the sestrin family.</text>
</comment>
<dbReference type="AlphaFoldDB" id="A0AAV9XAQ7"/>
<evidence type="ECO:0000256" key="2">
    <source>
        <dbReference type="ARBA" id="ARBA00008350"/>
    </source>
</evidence>
<dbReference type="EMBL" id="JAVHJO010000006">
    <property type="protein sequence ID" value="KAK6539183.1"/>
    <property type="molecule type" value="Genomic_DNA"/>
</dbReference>
<feature type="compositionally biased region" description="Basic and acidic residues" evidence="4">
    <location>
        <begin position="585"/>
        <end position="601"/>
    </location>
</feature>
<evidence type="ECO:0000313" key="5">
    <source>
        <dbReference type="EMBL" id="KAK6539183.1"/>
    </source>
</evidence>
<evidence type="ECO:0000256" key="3">
    <source>
        <dbReference type="ARBA" id="ARBA00022490"/>
    </source>
</evidence>
<dbReference type="GO" id="GO:1901031">
    <property type="term" value="P:regulation of response to reactive oxygen species"/>
    <property type="evidence" value="ECO:0007669"/>
    <property type="project" value="InterPro"/>
</dbReference>
<feature type="compositionally biased region" description="Low complexity" evidence="4">
    <location>
        <begin position="619"/>
        <end position="631"/>
    </location>
</feature>
<dbReference type="GO" id="GO:0071233">
    <property type="term" value="P:cellular response to L-leucine"/>
    <property type="evidence" value="ECO:0007669"/>
    <property type="project" value="TreeGrafter"/>
</dbReference>
<feature type="compositionally biased region" description="Low complexity" evidence="4">
    <location>
        <begin position="372"/>
        <end position="385"/>
    </location>
</feature>
<comment type="caution">
    <text evidence="5">The sequence shown here is derived from an EMBL/GenBank/DDBJ whole genome shotgun (WGS) entry which is preliminary data.</text>
</comment>
<name>A0AAV9XAQ7_9PEZI</name>
<organism evidence="5 6">
    <name type="scientific">Orbilia ellipsospora</name>
    <dbReference type="NCBI Taxonomy" id="2528407"/>
    <lineage>
        <taxon>Eukaryota</taxon>
        <taxon>Fungi</taxon>
        <taxon>Dikarya</taxon>
        <taxon>Ascomycota</taxon>
        <taxon>Pezizomycotina</taxon>
        <taxon>Orbiliomycetes</taxon>
        <taxon>Orbiliales</taxon>
        <taxon>Orbiliaceae</taxon>
        <taxon>Orbilia</taxon>
    </lineage>
</organism>
<accession>A0AAV9XAQ7</accession>
<reference evidence="5 6" key="1">
    <citation type="submission" date="2019-10" db="EMBL/GenBank/DDBJ databases">
        <authorList>
            <person name="Palmer J.M."/>
        </authorList>
    </citation>
    <scope>NUCLEOTIDE SEQUENCE [LARGE SCALE GENOMIC DNA]</scope>
    <source>
        <strain evidence="5 6">TWF694</strain>
    </source>
</reference>
<protein>
    <submittedName>
        <fullName evidence="5">Sestrin-1</fullName>
    </submittedName>
</protein>
<dbReference type="GO" id="GO:1904262">
    <property type="term" value="P:negative regulation of TORC1 signaling"/>
    <property type="evidence" value="ECO:0007669"/>
    <property type="project" value="TreeGrafter"/>
</dbReference>
<dbReference type="InterPro" id="IPR006730">
    <property type="entry name" value="Sestrin"/>
</dbReference>
<dbReference type="PANTHER" id="PTHR12474:SF0">
    <property type="entry name" value="SESTRIN HOMOLOG"/>
    <property type="match status" value="1"/>
</dbReference>
<proteinExistence type="inferred from homology"/>
<dbReference type="GO" id="GO:0016239">
    <property type="term" value="P:positive regulation of macroautophagy"/>
    <property type="evidence" value="ECO:0007669"/>
    <property type="project" value="TreeGrafter"/>
</dbReference>
<dbReference type="GO" id="GO:0005737">
    <property type="term" value="C:cytoplasm"/>
    <property type="evidence" value="ECO:0007669"/>
    <property type="project" value="UniProtKB-SubCell"/>
</dbReference>
<feature type="compositionally biased region" description="Polar residues" evidence="4">
    <location>
        <begin position="639"/>
        <end position="657"/>
    </location>
</feature>
<feature type="compositionally biased region" description="Basic residues" evidence="4">
    <location>
        <begin position="305"/>
        <end position="315"/>
    </location>
</feature>
<dbReference type="SUPFAM" id="SSF69118">
    <property type="entry name" value="AhpD-like"/>
    <property type="match status" value="1"/>
</dbReference>
<dbReference type="PANTHER" id="PTHR12474">
    <property type="entry name" value="P53 REGULATED PA26 NUCLEAR PROTEIN SESTRIN"/>
    <property type="match status" value="1"/>
</dbReference>